<dbReference type="EMBL" id="QPJW01000001">
    <property type="protein sequence ID" value="RCX22654.1"/>
    <property type="molecule type" value="Genomic_DNA"/>
</dbReference>
<reference evidence="2 3" key="1">
    <citation type="submission" date="2018-07" db="EMBL/GenBank/DDBJ databases">
        <title>Genomic Encyclopedia of Type Strains, Phase III (KMG-III): the genomes of soil and plant-associated and newly described type strains.</title>
        <authorList>
            <person name="Whitman W."/>
        </authorList>
    </citation>
    <scope>NUCLEOTIDE SEQUENCE [LARGE SCALE GENOMIC DNA]</scope>
    <source>
        <strain evidence="2 3">CECT 8333</strain>
    </source>
</reference>
<keyword evidence="3" id="KW-1185">Reference proteome</keyword>
<dbReference type="SUPFAM" id="SSF56112">
    <property type="entry name" value="Protein kinase-like (PK-like)"/>
    <property type="match status" value="1"/>
</dbReference>
<proteinExistence type="predicted"/>
<name>A0A369BSS3_9BACL</name>
<dbReference type="Proteomes" id="UP000253090">
    <property type="component" value="Unassembled WGS sequence"/>
</dbReference>
<evidence type="ECO:0000259" key="1">
    <source>
        <dbReference type="Pfam" id="PF01636"/>
    </source>
</evidence>
<dbReference type="RefSeq" id="WP_181872985.1">
    <property type="nucleotide sequence ID" value="NZ_QPJW01000001.1"/>
</dbReference>
<dbReference type="Gene3D" id="3.30.200.20">
    <property type="entry name" value="Phosphorylase Kinase, domain 1"/>
    <property type="match status" value="1"/>
</dbReference>
<dbReference type="InterPro" id="IPR051678">
    <property type="entry name" value="AGP_Transferase"/>
</dbReference>
<dbReference type="InterPro" id="IPR002575">
    <property type="entry name" value="Aminoglycoside_PTrfase"/>
</dbReference>
<gene>
    <name evidence="2" type="ORF">DFP94_101234</name>
</gene>
<evidence type="ECO:0000313" key="3">
    <source>
        <dbReference type="Proteomes" id="UP000253090"/>
    </source>
</evidence>
<organism evidence="2 3">
    <name type="scientific">Fontibacillus phaseoli</name>
    <dbReference type="NCBI Taxonomy" id="1416533"/>
    <lineage>
        <taxon>Bacteria</taxon>
        <taxon>Bacillati</taxon>
        <taxon>Bacillota</taxon>
        <taxon>Bacilli</taxon>
        <taxon>Bacillales</taxon>
        <taxon>Paenibacillaceae</taxon>
        <taxon>Fontibacillus</taxon>
    </lineage>
</organism>
<comment type="caution">
    <text evidence="2">The sequence shown here is derived from an EMBL/GenBank/DDBJ whole genome shotgun (WGS) entry which is preliminary data.</text>
</comment>
<dbReference type="PANTHER" id="PTHR21310:SF15">
    <property type="entry name" value="AMINOGLYCOSIDE PHOSPHOTRANSFERASE DOMAIN-CONTAINING PROTEIN"/>
    <property type="match status" value="1"/>
</dbReference>
<evidence type="ECO:0000313" key="2">
    <source>
        <dbReference type="EMBL" id="RCX22654.1"/>
    </source>
</evidence>
<keyword evidence="2" id="KW-0418">Kinase</keyword>
<dbReference type="Gene3D" id="3.90.1200.10">
    <property type="match status" value="1"/>
</dbReference>
<dbReference type="AlphaFoldDB" id="A0A369BSS3"/>
<sequence length="324" mass="37358">MDNAIKRQLSAEDLDVLVGRAFGGEKRIASALELKDGWFNSAYALTFSDGTRSVLKVAPRMEAGMMRYERDVMRAEVDVLHLLKETGSIPVPEVYYYEAEPGGFEFFFMEFLSGEPYNKAKENLTAEERKVIEAELGRLSRRLNEISGKRFGYYAQEEKQGTDWADVFTDMVAGLLADAKDAQVELPASEVEFRSLLEERRVSLNEVTEPRLVHWDLWDGNLFVKEGRITGLIDCERALWGDPLMEYYFRGLFGDNNSAFLSGYGKESFTDAEKERLQLYDLYLALILRIECMYRQYSDTNHHKWATELLKQCWDGLFGERKTK</sequence>
<dbReference type="Pfam" id="PF01636">
    <property type="entry name" value="APH"/>
    <property type="match status" value="1"/>
</dbReference>
<keyword evidence="2" id="KW-0808">Transferase</keyword>
<dbReference type="GO" id="GO:0016301">
    <property type="term" value="F:kinase activity"/>
    <property type="evidence" value="ECO:0007669"/>
    <property type="project" value="UniProtKB-KW"/>
</dbReference>
<dbReference type="PANTHER" id="PTHR21310">
    <property type="entry name" value="AMINOGLYCOSIDE PHOSPHOTRANSFERASE-RELATED-RELATED"/>
    <property type="match status" value="1"/>
</dbReference>
<accession>A0A369BSS3</accession>
<dbReference type="InterPro" id="IPR011009">
    <property type="entry name" value="Kinase-like_dom_sf"/>
</dbReference>
<protein>
    <submittedName>
        <fullName evidence="2">Fructosamine-3-kinase</fullName>
    </submittedName>
</protein>
<feature type="domain" description="Aminoglycoside phosphotransferase" evidence="1">
    <location>
        <begin position="33"/>
        <end position="248"/>
    </location>
</feature>